<evidence type="ECO:0000256" key="7">
    <source>
        <dbReference type="ARBA" id="ARBA00022917"/>
    </source>
</evidence>
<dbReference type="InterPro" id="IPR053905">
    <property type="entry name" value="EF-G-like_DII"/>
</dbReference>
<dbReference type="InterPro" id="IPR006847">
    <property type="entry name" value="IF2_N"/>
</dbReference>
<comment type="caution">
    <text evidence="15">The sequence shown here is derived from an EMBL/GenBank/DDBJ whole genome shotgun (WGS) entry which is preliminary data.</text>
</comment>
<accession>A0A363UMY0</accession>
<proteinExistence type="inferred from homology"/>
<dbReference type="Pfam" id="PF08364">
    <property type="entry name" value="IF2_assoc"/>
    <property type="match status" value="1"/>
</dbReference>
<dbReference type="GO" id="GO:0003924">
    <property type="term" value="F:GTPase activity"/>
    <property type="evidence" value="ECO:0007669"/>
    <property type="project" value="UniProtKB-UniRule"/>
</dbReference>
<organism evidence="15 16">
    <name type="scientific">Abyssibacter profundi</name>
    <dbReference type="NCBI Taxonomy" id="2182787"/>
    <lineage>
        <taxon>Bacteria</taxon>
        <taxon>Pseudomonadati</taxon>
        <taxon>Pseudomonadota</taxon>
        <taxon>Gammaproteobacteria</taxon>
        <taxon>Chromatiales</taxon>
        <taxon>Oceanococcaceae</taxon>
        <taxon>Abyssibacter</taxon>
    </lineage>
</organism>
<dbReference type="Gene3D" id="3.40.50.10050">
    <property type="entry name" value="Translation initiation factor IF- 2, domain 3"/>
    <property type="match status" value="1"/>
</dbReference>
<dbReference type="HAMAP" id="MF_00100_B">
    <property type="entry name" value="IF_2_B"/>
    <property type="match status" value="1"/>
</dbReference>
<dbReference type="CDD" id="cd03692">
    <property type="entry name" value="mtIF2_IVc"/>
    <property type="match status" value="1"/>
</dbReference>
<name>A0A363UMY0_9GAMM</name>
<dbReference type="InterPro" id="IPR013575">
    <property type="entry name" value="IF2_assoc_dom_bac"/>
</dbReference>
<evidence type="ECO:0000256" key="8">
    <source>
        <dbReference type="ARBA" id="ARBA00023134"/>
    </source>
</evidence>
<protein>
    <recommendedName>
        <fullName evidence="3 9">Translation initiation factor IF-2</fullName>
    </recommendedName>
</protein>
<keyword evidence="4 9" id="KW-0963">Cytoplasm</keyword>
<dbReference type="NCBIfam" id="TIGR00231">
    <property type="entry name" value="small_GTP"/>
    <property type="match status" value="1"/>
</dbReference>
<feature type="domain" description="Tr-type G" evidence="14">
    <location>
        <begin position="412"/>
        <end position="579"/>
    </location>
</feature>
<dbReference type="Pfam" id="PF00009">
    <property type="entry name" value="GTP_EFTU"/>
    <property type="match status" value="1"/>
</dbReference>
<keyword evidence="8 9" id="KW-0342">GTP-binding</keyword>
<feature type="compositionally biased region" description="Basic and acidic residues" evidence="13">
    <location>
        <begin position="101"/>
        <end position="132"/>
    </location>
</feature>
<dbReference type="Gene3D" id="2.40.30.10">
    <property type="entry name" value="Translation factors"/>
    <property type="match status" value="2"/>
</dbReference>
<evidence type="ECO:0000256" key="11">
    <source>
        <dbReference type="RuleBase" id="RU000645"/>
    </source>
</evidence>
<dbReference type="AlphaFoldDB" id="A0A363UMY0"/>
<feature type="region of interest" description="G-domain" evidence="9">
    <location>
        <begin position="415"/>
        <end position="563"/>
    </location>
</feature>
<gene>
    <name evidence="9" type="primary">infB</name>
    <name evidence="15" type="ORF">DEH80_04965</name>
</gene>
<evidence type="ECO:0000256" key="1">
    <source>
        <dbReference type="ARBA" id="ARBA00004496"/>
    </source>
</evidence>
<keyword evidence="5 9" id="KW-0396">Initiation factor</keyword>
<evidence type="ECO:0000256" key="3">
    <source>
        <dbReference type="ARBA" id="ARBA00020675"/>
    </source>
</evidence>
<evidence type="ECO:0000256" key="10">
    <source>
        <dbReference type="RuleBase" id="RU000644"/>
    </source>
</evidence>
<feature type="binding site" evidence="9">
    <location>
        <begin position="521"/>
        <end position="524"/>
    </location>
    <ligand>
        <name>GTP</name>
        <dbReference type="ChEBI" id="CHEBI:37565"/>
    </ligand>
</feature>
<comment type="function">
    <text evidence="9 10">One of the essential components for the initiation of protein synthesis. Protects formylmethionyl-tRNA from spontaneous hydrolysis and promotes its binding to the 30S ribosomal subunits. Also involved in the hydrolysis of GTP during the formation of the 70S ribosomal complex.</text>
</comment>
<dbReference type="FunFam" id="3.40.50.10050:FF:000001">
    <property type="entry name" value="Translation initiation factor IF-2"/>
    <property type="match status" value="1"/>
</dbReference>
<dbReference type="RefSeq" id="WP_109719377.1">
    <property type="nucleotide sequence ID" value="NZ_QEQK01000004.1"/>
</dbReference>
<keyword evidence="7 9" id="KW-0648">Protein biosynthesis</keyword>
<feature type="binding site" evidence="9">
    <location>
        <begin position="467"/>
        <end position="471"/>
    </location>
    <ligand>
        <name>GTP</name>
        <dbReference type="ChEBI" id="CHEBI:37565"/>
    </ligand>
</feature>
<dbReference type="InterPro" id="IPR027417">
    <property type="entry name" value="P-loop_NTPase"/>
</dbReference>
<dbReference type="NCBIfam" id="TIGR00487">
    <property type="entry name" value="IF-2"/>
    <property type="match status" value="1"/>
</dbReference>
<dbReference type="InterPro" id="IPR005225">
    <property type="entry name" value="Small_GTP-bd"/>
</dbReference>
<feature type="compositionally biased region" description="Basic and acidic residues" evidence="13">
    <location>
        <begin position="243"/>
        <end position="265"/>
    </location>
</feature>
<feature type="compositionally biased region" description="Basic and acidic residues" evidence="13">
    <location>
        <begin position="278"/>
        <end position="292"/>
    </location>
</feature>
<evidence type="ECO:0000256" key="5">
    <source>
        <dbReference type="ARBA" id="ARBA00022540"/>
    </source>
</evidence>
<dbReference type="Pfam" id="PF11987">
    <property type="entry name" value="IF-2"/>
    <property type="match status" value="1"/>
</dbReference>
<dbReference type="InterPro" id="IPR015760">
    <property type="entry name" value="TIF_IF2"/>
</dbReference>
<dbReference type="GO" id="GO:0003743">
    <property type="term" value="F:translation initiation factor activity"/>
    <property type="evidence" value="ECO:0007669"/>
    <property type="project" value="UniProtKB-UniRule"/>
</dbReference>
<dbReference type="InterPro" id="IPR004161">
    <property type="entry name" value="EFTu-like_2"/>
</dbReference>
<evidence type="ECO:0000256" key="2">
    <source>
        <dbReference type="ARBA" id="ARBA00007733"/>
    </source>
</evidence>
<evidence type="ECO:0000256" key="4">
    <source>
        <dbReference type="ARBA" id="ARBA00022490"/>
    </source>
</evidence>
<dbReference type="EMBL" id="QEQK01000004">
    <property type="protein sequence ID" value="PWN56779.1"/>
    <property type="molecule type" value="Genomic_DNA"/>
</dbReference>
<keyword evidence="16" id="KW-1185">Reference proteome</keyword>
<evidence type="ECO:0000256" key="6">
    <source>
        <dbReference type="ARBA" id="ARBA00022741"/>
    </source>
</evidence>
<evidence type="ECO:0000256" key="9">
    <source>
        <dbReference type="HAMAP-Rule" id="MF_00100"/>
    </source>
</evidence>
<dbReference type="InterPro" id="IPR009000">
    <property type="entry name" value="Transl_B-barrel_sf"/>
</dbReference>
<dbReference type="PROSITE" id="PS01176">
    <property type="entry name" value="IF2"/>
    <property type="match status" value="1"/>
</dbReference>
<keyword evidence="12" id="KW-0175">Coiled coil</keyword>
<dbReference type="Gene3D" id="3.30.56.50">
    <property type="entry name" value="Putative DNA-binding domain, N-terminal subdomain of bacterial translation initiation factor IF2"/>
    <property type="match status" value="1"/>
</dbReference>
<dbReference type="Pfam" id="PF04760">
    <property type="entry name" value="IF2_N"/>
    <property type="match status" value="2"/>
</dbReference>
<comment type="subcellular location">
    <subcellularLocation>
        <location evidence="1 9 11">Cytoplasm</location>
    </subcellularLocation>
</comment>
<dbReference type="CDD" id="cd01887">
    <property type="entry name" value="IF2_eIF5B"/>
    <property type="match status" value="1"/>
</dbReference>
<dbReference type="Gene3D" id="3.40.50.300">
    <property type="entry name" value="P-loop containing nucleotide triphosphate hydrolases"/>
    <property type="match status" value="1"/>
</dbReference>
<dbReference type="SUPFAM" id="SSF50447">
    <property type="entry name" value="Translation proteins"/>
    <property type="match status" value="2"/>
</dbReference>
<dbReference type="OrthoDB" id="9811804at2"/>
<sequence>MAEMTVQDLAKEVGIAVDALLTKLADAGIDATSADAKISDEDKLTLIRHLRGGTSSVKLSAPSDKRISVPSRKRSQLKVSGQRGSPARTVNVEVRKRRTFVRRDPAAEEQAREQEAAKLAEEKARLEAEEAAKQAAEAKAAAEAEAEAEAKAKAEAEAAAAVEAERKAAEEAEKQQAEAEAAKAKAEEEAAKKAAAEAEAKQAEAPKVEAKDEAKEAEKPADSKPADKPEDAPAEPAGPKRRVIADELARGELEAARRRAAENLRRASKAPPPAPPRNKAEEEQRRREELHVAKGKAGRRRKSGRSPSRVRVKTEHGFAKPTAPVVREVAVPEAITVGELAQRMAVKATDLIRDMMKMGEMATINQVLDQDTATLLVEEMGHSVKRVSEADREESLIQGAVGESDDSITKQPRPPVVTIMGHVDHGKTSLLDYIRKSRVASGEAGGITQHIGAYHVETPNGIVTFLDTPGHAAFTKMRARGASSTDVVVLVVAADDGVMPQTKEAIDHGRAAGVPMVVAVTKCDKPEADPERVRNELSQEQVIPEEWGGEYQFINVSAHSGEGVDALLEAILLQAEVLELSAPVDAPAKGVVVESSLEKGRGPVATVLVKEGTLSKGDVIIAGANFGRVRALFDESGSQVDSIGPSMPAEVLGLSGTPEAGDEVLAVADEKKARELVELREAKQREKRQMDLAKDRRNAMMASLSEGGLKQLAIMIKGDVQGSVEALADAIANIPTEEVSVKVVSSNVGGISESDIDLAAASNALVIGFNVRADGKARKAAQEAGVDVRYYSVIYDVMDDMRDAVSGLLGTETKEQIVGTAEVRDVFQATKWGKVAGCLVVEGQVRRGLPIRVLRDNVVIYEGELESLRRHKDDVQKVDAGTECGIAVKNYNDVRPGDNIEVFERIEVQRKVAETAEA</sequence>
<dbReference type="FunFam" id="2.40.30.10:FF:000008">
    <property type="entry name" value="Translation initiation factor IF-2"/>
    <property type="match status" value="1"/>
</dbReference>
<dbReference type="FunFam" id="2.40.30.10:FF:000007">
    <property type="entry name" value="Translation initiation factor IF-2"/>
    <property type="match status" value="1"/>
</dbReference>
<dbReference type="Proteomes" id="UP000251800">
    <property type="component" value="Unassembled WGS sequence"/>
</dbReference>
<dbReference type="GO" id="GO:0005525">
    <property type="term" value="F:GTP binding"/>
    <property type="evidence" value="ECO:0007669"/>
    <property type="project" value="UniProtKB-KW"/>
</dbReference>
<dbReference type="InterPro" id="IPR023115">
    <property type="entry name" value="TIF_IF2_dom3"/>
</dbReference>
<feature type="compositionally biased region" description="Basic residues" evidence="13">
    <location>
        <begin position="293"/>
        <end position="311"/>
    </location>
</feature>
<reference evidence="15 16" key="1">
    <citation type="submission" date="2018-05" db="EMBL/GenBank/DDBJ databases">
        <title>Abyssibacter profundi OUC007T gen. nov., sp. nov, a marine bacterium isolated from seawater of the Mariana Trench.</title>
        <authorList>
            <person name="Zhou S."/>
        </authorList>
    </citation>
    <scope>NUCLEOTIDE SEQUENCE [LARGE SCALE GENOMIC DNA]</scope>
    <source>
        <strain evidence="15 16">OUC007</strain>
    </source>
</reference>
<feature type="compositionally biased region" description="Low complexity" evidence="13">
    <location>
        <begin position="133"/>
        <end position="143"/>
    </location>
</feature>
<feature type="region of interest" description="Disordered" evidence="13">
    <location>
        <begin position="57"/>
        <end position="314"/>
    </location>
</feature>
<dbReference type="PANTHER" id="PTHR43381">
    <property type="entry name" value="TRANSLATION INITIATION FACTOR IF-2-RELATED"/>
    <property type="match status" value="1"/>
</dbReference>
<dbReference type="Pfam" id="PF22042">
    <property type="entry name" value="EF-G_D2"/>
    <property type="match status" value="1"/>
</dbReference>
<dbReference type="FunFam" id="3.40.50.300:FF:000019">
    <property type="entry name" value="Translation initiation factor IF-2"/>
    <property type="match status" value="1"/>
</dbReference>
<evidence type="ECO:0000313" key="16">
    <source>
        <dbReference type="Proteomes" id="UP000251800"/>
    </source>
</evidence>
<dbReference type="CDD" id="cd03702">
    <property type="entry name" value="IF2_mtIF2_II"/>
    <property type="match status" value="1"/>
</dbReference>
<dbReference type="GO" id="GO:0005829">
    <property type="term" value="C:cytosol"/>
    <property type="evidence" value="ECO:0007669"/>
    <property type="project" value="TreeGrafter"/>
</dbReference>
<dbReference type="PROSITE" id="PS51722">
    <property type="entry name" value="G_TR_2"/>
    <property type="match status" value="1"/>
</dbReference>
<dbReference type="SUPFAM" id="SSF52156">
    <property type="entry name" value="Initiation factor IF2/eIF5b, domain 3"/>
    <property type="match status" value="1"/>
</dbReference>
<evidence type="ECO:0000313" key="15">
    <source>
        <dbReference type="EMBL" id="PWN56779.1"/>
    </source>
</evidence>
<evidence type="ECO:0000256" key="12">
    <source>
        <dbReference type="SAM" id="Coils"/>
    </source>
</evidence>
<comment type="similarity">
    <text evidence="2 9 10">Belongs to the TRAFAC class translation factor GTPase superfamily. Classic translation factor GTPase family. IF-2 subfamily.</text>
</comment>
<dbReference type="InterPro" id="IPR009061">
    <property type="entry name" value="DNA-bd_dom_put_sf"/>
</dbReference>
<dbReference type="SUPFAM" id="SSF52540">
    <property type="entry name" value="P-loop containing nucleoside triphosphate hydrolases"/>
    <property type="match status" value="1"/>
</dbReference>
<dbReference type="InterPro" id="IPR000178">
    <property type="entry name" value="TF_IF2_bacterial-like"/>
</dbReference>
<dbReference type="InterPro" id="IPR036925">
    <property type="entry name" value="TIF_IF2_dom3_sf"/>
</dbReference>
<dbReference type="InterPro" id="IPR044145">
    <property type="entry name" value="IF2_II"/>
</dbReference>
<feature type="coiled-coil region" evidence="12">
    <location>
        <begin position="665"/>
        <end position="696"/>
    </location>
</feature>
<evidence type="ECO:0000256" key="13">
    <source>
        <dbReference type="SAM" id="MobiDB-lite"/>
    </source>
</evidence>
<evidence type="ECO:0000259" key="14">
    <source>
        <dbReference type="PROSITE" id="PS51722"/>
    </source>
</evidence>
<dbReference type="PANTHER" id="PTHR43381:SF5">
    <property type="entry name" value="TR-TYPE G DOMAIN-CONTAINING PROTEIN"/>
    <property type="match status" value="1"/>
</dbReference>
<keyword evidence="6 9" id="KW-0547">Nucleotide-binding</keyword>
<feature type="binding site" evidence="9">
    <location>
        <begin position="421"/>
        <end position="428"/>
    </location>
    <ligand>
        <name>GTP</name>
        <dbReference type="ChEBI" id="CHEBI:37565"/>
    </ligand>
</feature>
<dbReference type="Pfam" id="PF03144">
    <property type="entry name" value="GTP_EFTU_D2"/>
    <property type="match status" value="1"/>
</dbReference>
<dbReference type="InterPro" id="IPR000795">
    <property type="entry name" value="T_Tr_GTP-bd_dom"/>
</dbReference>
<dbReference type="SUPFAM" id="SSF46955">
    <property type="entry name" value="Putative DNA-binding domain"/>
    <property type="match status" value="1"/>
</dbReference>
<feature type="compositionally biased region" description="Basic and acidic residues" evidence="13">
    <location>
        <begin position="163"/>
        <end position="231"/>
    </location>
</feature>